<dbReference type="AlphaFoldDB" id="A0A5C3MNF9"/>
<proteinExistence type="predicted"/>
<name>A0A5C3MNF9_9AGAM</name>
<accession>A0A5C3MNF9</accession>
<dbReference type="OrthoDB" id="3323345at2759"/>
<evidence type="ECO:0000313" key="3">
    <source>
        <dbReference type="Proteomes" id="UP000305948"/>
    </source>
</evidence>
<dbReference type="EMBL" id="ML213530">
    <property type="protein sequence ID" value="TFK46437.1"/>
    <property type="molecule type" value="Genomic_DNA"/>
</dbReference>
<reference evidence="2 3" key="1">
    <citation type="journal article" date="2019" name="Nat. Ecol. Evol.">
        <title>Megaphylogeny resolves global patterns of mushroom evolution.</title>
        <authorList>
            <person name="Varga T."/>
            <person name="Krizsan K."/>
            <person name="Foldi C."/>
            <person name="Dima B."/>
            <person name="Sanchez-Garcia M."/>
            <person name="Sanchez-Ramirez S."/>
            <person name="Szollosi G.J."/>
            <person name="Szarkandi J.G."/>
            <person name="Papp V."/>
            <person name="Albert L."/>
            <person name="Andreopoulos W."/>
            <person name="Angelini C."/>
            <person name="Antonin V."/>
            <person name="Barry K.W."/>
            <person name="Bougher N.L."/>
            <person name="Buchanan P."/>
            <person name="Buyck B."/>
            <person name="Bense V."/>
            <person name="Catcheside P."/>
            <person name="Chovatia M."/>
            <person name="Cooper J."/>
            <person name="Damon W."/>
            <person name="Desjardin D."/>
            <person name="Finy P."/>
            <person name="Geml J."/>
            <person name="Haridas S."/>
            <person name="Hughes K."/>
            <person name="Justo A."/>
            <person name="Karasinski D."/>
            <person name="Kautmanova I."/>
            <person name="Kiss B."/>
            <person name="Kocsube S."/>
            <person name="Kotiranta H."/>
            <person name="LaButti K.M."/>
            <person name="Lechner B.E."/>
            <person name="Liimatainen K."/>
            <person name="Lipzen A."/>
            <person name="Lukacs Z."/>
            <person name="Mihaltcheva S."/>
            <person name="Morgado L.N."/>
            <person name="Niskanen T."/>
            <person name="Noordeloos M.E."/>
            <person name="Ohm R.A."/>
            <person name="Ortiz-Santana B."/>
            <person name="Ovrebo C."/>
            <person name="Racz N."/>
            <person name="Riley R."/>
            <person name="Savchenko A."/>
            <person name="Shiryaev A."/>
            <person name="Soop K."/>
            <person name="Spirin V."/>
            <person name="Szebenyi C."/>
            <person name="Tomsovsky M."/>
            <person name="Tulloss R.E."/>
            <person name="Uehling J."/>
            <person name="Grigoriev I.V."/>
            <person name="Vagvolgyi C."/>
            <person name="Papp T."/>
            <person name="Martin F.M."/>
            <person name="Miettinen O."/>
            <person name="Hibbett D.S."/>
            <person name="Nagy L.G."/>
        </authorList>
    </citation>
    <scope>NUCLEOTIDE SEQUENCE [LARGE SCALE GENOMIC DNA]</scope>
    <source>
        <strain evidence="2 3">OMC1185</strain>
    </source>
</reference>
<sequence length="283" mass="29793">MDRFSSSGSAVYLPPLSPFSTSSSPSHIPSDALMLSTMPSEIDLGNVSLGLVDDSPIKMDNIFSGLEACHSHTSPHPRQNPWLLGKPAASQLLEEHGAYASPELKACMDHSSSSGLAAYLPPLLQPLTSFSPPAWRQPYDTLCTFSKVLDHSHVSDDVSVNTVDGIGYVASIGEPDEPDALEYAATASTMAPSRQPTGLTQTALEIFALDLLPESTSCGLPAIPSLDFANLSVGDCEDPLVSSRGIGSRIATPPPSISQGRRSCPQDVRGAGYSVSAYNYLSG</sequence>
<protein>
    <submittedName>
        <fullName evidence="2">Uncharacterized protein</fullName>
    </submittedName>
</protein>
<evidence type="ECO:0000313" key="2">
    <source>
        <dbReference type="EMBL" id="TFK46437.1"/>
    </source>
</evidence>
<keyword evidence="3" id="KW-1185">Reference proteome</keyword>
<organism evidence="2 3">
    <name type="scientific">Heliocybe sulcata</name>
    <dbReference type="NCBI Taxonomy" id="5364"/>
    <lineage>
        <taxon>Eukaryota</taxon>
        <taxon>Fungi</taxon>
        <taxon>Dikarya</taxon>
        <taxon>Basidiomycota</taxon>
        <taxon>Agaricomycotina</taxon>
        <taxon>Agaricomycetes</taxon>
        <taxon>Gloeophyllales</taxon>
        <taxon>Gloeophyllaceae</taxon>
        <taxon>Heliocybe</taxon>
    </lineage>
</organism>
<gene>
    <name evidence="2" type="ORF">OE88DRAFT_922452</name>
</gene>
<evidence type="ECO:0000256" key="1">
    <source>
        <dbReference type="SAM" id="MobiDB-lite"/>
    </source>
</evidence>
<feature type="region of interest" description="Disordered" evidence="1">
    <location>
        <begin position="244"/>
        <end position="267"/>
    </location>
</feature>
<dbReference type="Proteomes" id="UP000305948">
    <property type="component" value="Unassembled WGS sequence"/>
</dbReference>